<gene>
    <name evidence="2" type="ORF">Ae201684_005517</name>
</gene>
<sequence length="418" mass="46476">MTRETHADPTSAEAAYQRRQPKSKGEGRRLTDKLRLEILAIVDAKAGFTNGEIGGRYDISEAAVRRLKRNRAHVLRRYALGHEKVRDLRCRGVKADAPFNEEICQYIMDHPDASSSWEIRRKARLIAPRYNKHEFFASYGWYTHFAKQYDIPKLRELGLAKRKADEEQGQKTIAANDEQSGKKSLPKRLRVQFKVESESESELDDSPPTKRAKDFDTTSTADATAATEVEESANEASNEEQVDGTPAEGQESEAASATEDDEDDEEVDETPLDVQQAMAATEDAESDDESSLEEVDETPLELQVAADETAATEDESSLDEEVDETPLEVLQSTAAARGNESPQDLESDDLDGEDEETQMPHEARRTAEASPSFEDNESDDDDEAIWAEQTAAAARARLSSDDNDSSSDEQSDVEMNDS</sequence>
<comment type="caution">
    <text evidence="2">The sequence shown here is derived from an EMBL/GenBank/DDBJ whole genome shotgun (WGS) entry which is preliminary data.</text>
</comment>
<evidence type="ECO:0000313" key="3">
    <source>
        <dbReference type="Proteomes" id="UP000481153"/>
    </source>
</evidence>
<name>A0A6G0XEM8_9STRA</name>
<evidence type="ECO:0000313" key="2">
    <source>
        <dbReference type="EMBL" id="KAF0738589.1"/>
    </source>
</evidence>
<feature type="region of interest" description="Disordered" evidence="1">
    <location>
        <begin position="1"/>
        <end position="28"/>
    </location>
</feature>
<accession>A0A6G0XEM8</accession>
<evidence type="ECO:0008006" key="4">
    <source>
        <dbReference type="Google" id="ProtNLM"/>
    </source>
</evidence>
<feature type="compositionally biased region" description="Acidic residues" evidence="1">
    <location>
        <begin position="374"/>
        <end position="385"/>
    </location>
</feature>
<feature type="compositionally biased region" description="Basic and acidic residues" evidence="1">
    <location>
        <begin position="358"/>
        <end position="367"/>
    </location>
</feature>
<feature type="compositionally biased region" description="Low complexity" evidence="1">
    <location>
        <begin position="386"/>
        <end position="397"/>
    </location>
</feature>
<dbReference type="Proteomes" id="UP000481153">
    <property type="component" value="Unassembled WGS sequence"/>
</dbReference>
<dbReference type="VEuPathDB" id="FungiDB:AeMF1_012949"/>
<dbReference type="EMBL" id="VJMJ01000071">
    <property type="protein sequence ID" value="KAF0738589.1"/>
    <property type="molecule type" value="Genomic_DNA"/>
</dbReference>
<dbReference type="AlphaFoldDB" id="A0A6G0XEM8"/>
<evidence type="ECO:0000256" key="1">
    <source>
        <dbReference type="SAM" id="MobiDB-lite"/>
    </source>
</evidence>
<feature type="compositionally biased region" description="Acidic residues" evidence="1">
    <location>
        <begin position="310"/>
        <end position="326"/>
    </location>
</feature>
<feature type="compositionally biased region" description="Acidic residues" evidence="1">
    <location>
        <begin position="401"/>
        <end position="418"/>
    </location>
</feature>
<feature type="region of interest" description="Disordered" evidence="1">
    <location>
        <begin position="165"/>
        <end position="418"/>
    </location>
</feature>
<feature type="compositionally biased region" description="Acidic residues" evidence="1">
    <location>
        <begin position="228"/>
        <end position="242"/>
    </location>
</feature>
<feature type="compositionally biased region" description="Acidic residues" evidence="1">
    <location>
        <begin position="282"/>
        <end position="299"/>
    </location>
</feature>
<feature type="compositionally biased region" description="Basic and acidic residues" evidence="1">
    <location>
        <begin position="207"/>
        <end position="216"/>
    </location>
</feature>
<feature type="compositionally biased region" description="Acidic residues" evidence="1">
    <location>
        <begin position="343"/>
        <end position="357"/>
    </location>
</feature>
<proteinExistence type="predicted"/>
<feature type="compositionally biased region" description="Low complexity" evidence="1">
    <location>
        <begin position="217"/>
        <end position="227"/>
    </location>
</feature>
<reference evidence="2 3" key="1">
    <citation type="submission" date="2019-07" db="EMBL/GenBank/DDBJ databases">
        <title>Genomics analysis of Aphanomyces spp. identifies a new class of oomycete effector associated with host adaptation.</title>
        <authorList>
            <person name="Gaulin E."/>
        </authorList>
    </citation>
    <scope>NUCLEOTIDE SEQUENCE [LARGE SCALE GENOMIC DNA]</scope>
    <source>
        <strain evidence="2 3">ATCC 201684</strain>
    </source>
</reference>
<organism evidence="2 3">
    <name type="scientific">Aphanomyces euteiches</name>
    <dbReference type="NCBI Taxonomy" id="100861"/>
    <lineage>
        <taxon>Eukaryota</taxon>
        <taxon>Sar</taxon>
        <taxon>Stramenopiles</taxon>
        <taxon>Oomycota</taxon>
        <taxon>Saprolegniomycetes</taxon>
        <taxon>Saprolegniales</taxon>
        <taxon>Verrucalvaceae</taxon>
        <taxon>Aphanomyces</taxon>
    </lineage>
</organism>
<feature type="compositionally biased region" description="Acidic residues" evidence="1">
    <location>
        <begin position="258"/>
        <end position="271"/>
    </location>
</feature>
<protein>
    <recommendedName>
        <fullName evidence="4">HTH CENPB-type domain-containing protein</fullName>
    </recommendedName>
</protein>
<keyword evidence="3" id="KW-1185">Reference proteome</keyword>